<dbReference type="Proteomes" id="UP000219563">
    <property type="component" value="Unassembled WGS sequence"/>
</dbReference>
<accession>A0A285RRP1</accession>
<evidence type="ECO:0000313" key="4">
    <source>
        <dbReference type="Proteomes" id="UP000219563"/>
    </source>
</evidence>
<evidence type="ECO:0000313" key="3">
    <source>
        <dbReference type="EMBL" id="SOB96428.1"/>
    </source>
</evidence>
<keyword evidence="2" id="KW-0732">Signal</keyword>
<feature type="signal peptide" evidence="2">
    <location>
        <begin position="1"/>
        <end position="28"/>
    </location>
</feature>
<protein>
    <submittedName>
        <fullName evidence="3">Conserved repeat domain-containing protein</fullName>
    </submittedName>
</protein>
<proteinExistence type="predicted"/>
<name>A0A285RRP1_9FIRM</name>
<keyword evidence="1" id="KW-1133">Transmembrane helix</keyword>
<gene>
    <name evidence="3" type="ORF">SAMN02910411_1070</name>
</gene>
<organism evidence="3 4">
    <name type="scientific">Pseudobutyrivibrio ruminis DSM 9787</name>
    <dbReference type="NCBI Taxonomy" id="1123011"/>
    <lineage>
        <taxon>Bacteria</taxon>
        <taxon>Bacillati</taxon>
        <taxon>Bacillota</taxon>
        <taxon>Clostridia</taxon>
        <taxon>Lachnospirales</taxon>
        <taxon>Lachnospiraceae</taxon>
        <taxon>Pseudobutyrivibrio</taxon>
    </lineage>
</organism>
<evidence type="ECO:0000256" key="2">
    <source>
        <dbReference type="SAM" id="SignalP"/>
    </source>
</evidence>
<feature type="transmembrane region" description="Helical" evidence="1">
    <location>
        <begin position="253"/>
        <end position="274"/>
    </location>
</feature>
<keyword evidence="1" id="KW-0812">Transmembrane</keyword>
<dbReference type="AlphaFoldDB" id="A0A285RRP1"/>
<keyword evidence="1" id="KW-0472">Membrane</keyword>
<dbReference type="RefSeq" id="WP_097075723.1">
    <property type="nucleotide sequence ID" value="NZ_OBMR01000003.1"/>
</dbReference>
<feature type="chain" id="PRO_5012696150" evidence="2">
    <location>
        <begin position="29"/>
        <end position="284"/>
    </location>
</feature>
<sequence>MKKKYMNIVLALTIVAAGFIGLKAEALADTLDPVTWTVTYDGTDTFGTTYDADKATVSGAMPGDTITYEVTYTNASTEAANFYMDANVVKTLEEGSDATGGAYTYKILSDKSTTPLFDSETVGGDNDDVVGLTQVNGNSEAYFDLGSLAVGDSGKVTVIIALDGNTQSNSYMTAVGKLNIQFAAEPESDNKDGIVITKTITNTKTIFTTHTNHAKQKVSKKVERTLPNGTKIVVIEDEDTPLFGENPLTGDSILPLVFCGIALLFGLFLIYMYFRMTRNNKEVA</sequence>
<evidence type="ECO:0000256" key="1">
    <source>
        <dbReference type="SAM" id="Phobius"/>
    </source>
</evidence>
<reference evidence="3 4" key="1">
    <citation type="submission" date="2017-08" db="EMBL/GenBank/DDBJ databases">
        <authorList>
            <person name="de Groot N.N."/>
        </authorList>
    </citation>
    <scope>NUCLEOTIDE SEQUENCE [LARGE SCALE GENOMIC DNA]</scope>
    <source>
        <strain evidence="3 4">DSM 9787</strain>
    </source>
</reference>
<dbReference type="EMBL" id="OBMR01000003">
    <property type="protein sequence ID" value="SOB96428.1"/>
    <property type="molecule type" value="Genomic_DNA"/>
</dbReference>